<protein>
    <submittedName>
        <fullName evidence="1">Uncharacterized protein</fullName>
    </submittedName>
</protein>
<accession>A0ABP6J1S1</accession>
<proteinExistence type="predicted"/>
<evidence type="ECO:0000313" key="1">
    <source>
        <dbReference type="EMBL" id="GAA2917379.1"/>
    </source>
</evidence>
<evidence type="ECO:0000313" key="2">
    <source>
        <dbReference type="Proteomes" id="UP001501423"/>
    </source>
</evidence>
<gene>
    <name evidence="1" type="ORF">GCM10010478_16450</name>
</gene>
<keyword evidence="2" id="KW-1185">Reference proteome</keyword>
<reference evidence="2" key="1">
    <citation type="journal article" date="2019" name="Int. J. Syst. Evol. Microbiol.">
        <title>The Global Catalogue of Microorganisms (GCM) 10K type strain sequencing project: providing services to taxonomists for standard genome sequencing and annotation.</title>
        <authorList>
            <consortium name="The Broad Institute Genomics Platform"/>
            <consortium name="The Broad Institute Genome Sequencing Center for Infectious Disease"/>
            <person name="Wu L."/>
            <person name="Ma J."/>
        </authorList>
    </citation>
    <scope>NUCLEOTIDE SEQUENCE [LARGE SCALE GENOMIC DNA]</scope>
    <source>
        <strain evidence="2">JCM 9650</strain>
    </source>
</reference>
<sequence length="119" mass="12295">MVVVHDACDEELHKIVHVAILAGKVLGRSSDCPDEDGGKVECGLVSDGELVRSHGQTAPLLEAVDAPFDGVALLVCLGVESWWAASAAASPQPVADLVGRLWDDSADSAPPEVIADRAG</sequence>
<comment type="caution">
    <text evidence="1">The sequence shown here is derived from an EMBL/GenBank/DDBJ whole genome shotgun (WGS) entry which is preliminary data.</text>
</comment>
<organism evidence="1 2">
    <name type="scientific">Streptomyces erythrogriseus</name>
    <dbReference type="NCBI Taxonomy" id="284027"/>
    <lineage>
        <taxon>Bacteria</taxon>
        <taxon>Bacillati</taxon>
        <taxon>Actinomycetota</taxon>
        <taxon>Actinomycetes</taxon>
        <taxon>Kitasatosporales</taxon>
        <taxon>Streptomycetaceae</taxon>
        <taxon>Streptomyces</taxon>
        <taxon>Streptomyces griseoincarnatus group</taxon>
    </lineage>
</organism>
<dbReference type="EMBL" id="BAAAVA010000012">
    <property type="protein sequence ID" value="GAA2917379.1"/>
    <property type="molecule type" value="Genomic_DNA"/>
</dbReference>
<dbReference type="Proteomes" id="UP001501423">
    <property type="component" value="Unassembled WGS sequence"/>
</dbReference>
<name>A0ABP6J1S1_9ACTN</name>